<organism evidence="8 9">
    <name type="scientific">Psychromarinibacter halotolerans</name>
    <dbReference type="NCBI Taxonomy" id="1775175"/>
    <lineage>
        <taxon>Bacteria</taxon>
        <taxon>Pseudomonadati</taxon>
        <taxon>Pseudomonadota</taxon>
        <taxon>Alphaproteobacteria</taxon>
        <taxon>Rhodobacterales</taxon>
        <taxon>Paracoccaceae</taxon>
        <taxon>Psychromarinibacter</taxon>
    </lineage>
</organism>
<evidence type="ECO:0000256" key="7">
    <source>
        <dbReference type="RuleBase" id="RU365034"/>
    </source>
</evidence>
<evidence type="ECO:0000256" key="4">
    <source>
        <dbReference type="ARBA" id="ARBA00022679"/>
    </source>
</evidence>
<keyword evidence="4 7" id="KW-0808">Transferase</keyword>
<comment type="cofactor">
    <cofactor evidence="1 7">
        <name>pyridoxal 5'-phosphate</name>
        <dbReference type="ChEBI" id="CHEBI:597326"/>
    </cofactor>
</comment>
<dbReference type="InterPro" id="IPR015422">
    <property type="entry name" value="PyrdxlP-dep_Trfase_small"/>
</dbReference>
<dbReference type="InterPro" id="IPR005814">
    <property type="entry name" value="Aminotrans_3"/>
</dbReference>
<dbReference type="NCBIfam" id="NF006733">
    <property type="entry name" value="PRK09264.1"/>
    <property type="match status" value="1"/>
</dbReference>
<evidence type="ECO:0000313" key="9">
    <source>
        <dbReference type="Proteomes" id="UP001595632"/>
    </source>
</evidence>
<dbReference type="PIRSF" id="PIRSF000521">
    <property type="entry name" value="Transaminase_4ab_Lys_Orn"/>
    <property type="match status" value="1"/>
</dbReference>
<keyword evidence="5 6" id="KW-0663">Pyridoxal phosphate</keyword>
<evidence type="ECO:0000256" key="6">
    <source>
        <dbReference type="RuleBase" id="RU003560"/>
    </source>
</evidence>
<dbReference type="InterPro" id="IPR012773">
    <property type="entry name" value="Ectoine_EctB"/>
</dbReference>
<dbReference type="CDD" id="cd00610">
    <property type="entry name" value="OAT_like"/>
    <property type="match status" value="1"/>
</dbReference>
<dbReference type="NCBIfam" id="TIGR02407">
    <property type="entry name" value="ectoine_ectB"/>
    <property type="match status" value="1"/>
</dbReference>
<protein>
    <recommendedName>
        <fullName evidence="7">Diaminobutyrate--2-oxoglutarate transaminase</fullName>
        <ecNumber evidence="7">2.6.1.76</ecNumber>
    </recommendedName>
    <alternativeName>
        <fullName evidence="7">DABA aminotransferase</fullName>
    </alternativeName>
</protein>
<dbReference type="PANTHER" id="PTHR43552:SF2">
    <property type="entry name" value="DIAMINOBUTYRATE--2-OXOGLUTARATE TRANSAMINASE"/>
    <property type="match status" value="1"/>
</dbReference>
<name>A0ABV7GPX0_9RHOB</name>
<evidence type="ECO:0000256" key="5">
    <source>
        <dbReference type="ARBA" id="ARBA00022898"/>
    </source>
</evidence>
<dbReference type="Pfam" id="PF00202">
    <property type="entry name" value="Aminotran_3"/>
    <property type="match status" value="1"/>
</dbReference>
<evidence type="ECO:0000313" key="8">
    <source>
        <dbReference type="EMBL" id="MFC3142165.1"/>
    </source>
</evidence>
<dbReference type="GO" id="GO:0045303">
    <property type="term" value="F:diaminobutyrate-2-oxoglutarate transaminase activity"/>
    <property type="evidence" value="ECO:0007669"/>
    <property type="project" value="UniProtKB-EC"/>
</dbReference>
<dbReference type="Proteomes" id="UP001595632">
    <property type="component" value="Unassembled WGS sequence"/>
</dbReference>
<reference evidence="9" key="1">
    <citation type="journal article" date="2019" name="Int. J. Syst. Evol. Microbiol.">
        <title>The Global Catalogue of Microorganisms (GCM) 10K type strain sequencing project: providing services to taxonomists for standard genome sequencing and annotation.</title>
        <authorList>
            <consortium name="The Broad Institute Genomics Platform"/>
            <consortium name="The Broad Institute Genome Sequencing Center for Infectious Disease"/>
            <person name="Wu L."/>
            <person name="Ma J."/>
        </authorList>
    </citation>
    <scope>NUCLEOTIDE SEQUENCE [LARGE SCALE GENOMIC DNA]</scope>
    <source>
        <strain evidence="9">KCTC 52366</strain>
    </source>
</reference>
<proteinExistence type="inferred from homology"/>
<accession>A0ABV7GPX0</accession>
<comment type="similarity">
    <text evidence="2 6">Belongs to the class-III pyridoxal-phosphate-dependent aminotransferase family.</text>
</comment>
<dbReference type="NCBIfam" id="TIGR00709">
    <property type="entry name" value="dat"/>
    <property type="match status" value="1"/>
</dbReference>
<dbReference type="SUPFAM" id="SSF53383">
    <property type="entry name" value="PLP-dependent transferases"/>
    <property type="match status" value="1"/>
</dbReference>
<dbReference type="PANTHER" id="PTHR43552">
    <property type="entry name" value="DIAMINOBUTYRATE--2-OXOGLUTARATE AMINOTRANSFERASE"/>
    <property type="match status" value="1"/>
</dbReference>
<comment type="function">
    <text evidence="7">Catalyzes reversively the conversion of L-aspartate beta-semialdehyde (ASA) to L-2,4-diaminobutyrate (DABA) by transamination with L-glutamate.</text>
</comment>
<comment type="caution">
    <text evidence="8">The sequence shown here is derived from an EMBL/GenBank/DDBJ whole genome shotgun (WGS) entry which is preliminary data.</text>
</comment>
<dbReference type="EC" id="2.6.1.76" evidence="7"/>
<dbReference type="EMBL" id="JBHRTB010000010">
    <property type="protein sequence ID" value="MFC3142165.1"/>
    <property type="molecule type" value="Genomic_DNA"/>
</dbReference>
<dbReference type="InterPro" id="IPR049704">
    <property type="entry name" value="Aminotrans_3_PPA_site"/>
</dbReference>
<evidence type="ECO:0000256" key="3">
    <source>
        <dbReference type="ARBA" id="ARBA00022576"/>
    </source>
</evidence>
<dbReference type="InterPro" id="IPR004637">
    <property type="entry name" value="Dat"/>
</dbReference>
<dbReference type="Gene3D" id="3.90.1150.10">
    <property type="entry name" value="Aspartate Aminotransferase, domain 1"/>
    <property type="match status" value="1"/>
</dbReference>
<dbReference type="RefSeq" id="WP_275631599.1">
    <property type="nucleotide sequence ID" value="NZ_JARGYD010000002.1"/>
</dbReference>
<dbReference type="PROSITE" id="PS00600">
    <property type="entry name" value="AA_TRANSFER_CLASS_3"/>
    <property type="match status" value="1"/>
</dbReference>
<dbReference type="Gene3D" id="3.40.640.10">
    <property type="entry name" value="Type I PLP-dependent aspartate aminotransferase-like (Major domain)"/>
    <property type="match status" value="1"/>
</dbReference>
<comment type="catalytic activity">
    <reaction evidence="7">
        <text>L-2,4-diaminobutanoate + 2-oxoglutarate = L-aspartate 4-semialdehyde + L-glutamate</text>
        <dbReference type="Rhea" id="RHEA:11160"/>
        <dbReference type="ChEBI" id="CHEBI:16810"/>
        <dbReference type="ChEBI" id="CHEBI:29985"/>
        <dbReference type="ChEBI" id="CHEBI:58761"/>
        <dbReference type="ChEBI" id="CHEBI:537519"/>
        <dbReference type="EC" id="2.6.1.76"/>
    </reaction>
</comment>
<evidence type="ECO:0000256" key="2">
    <source>
        <dbReference type="ARBA" id="ARBA00008954"/>
    </source>
</evidence>
<gene>
    <name evidence="8" type="primary">ectB</name>
    <name evidence="8" type="ORF">ACFOGP_05560</name>
</gene>
<keyword evidence="3 7" id="KW-0032">Aminotransferase</keyword>
<dbReference type="InterPro" id="IPR015424">
    <property type="entry name" value="PyrdxlP-dep_Trfase"/>
</dbReference>
<comment type="pathway">
    <text evidence="7">Amine and polyamine biosynthesis; ectoine biosynthesis; L-ectoine from L-aspartate 4-semialdehyde: step 1/3.</text>
</comment>
<keyword evidence="9" id="KW-1185">Reference proteome</keyword>
<sequence length="430" mass="46129">MPKDMNKNYEIYERRESEARSYCRGFPTSFASASGSELTDDKGNTYIDFLAGCSSLNYGHNDPDMKQALIDHISNDGIAHGLDLHTDTKGDFLTTFEEKILEPRGMDHKVMFTGPTGANAVEAAMKIARKVTGRTNIIAFTNGFHGVTMGALAATGNGYHRGGAAGAALTGVTRMPFDRYMGEDCDTTKFLEAVLKDASSGVDAPAAILLETVQGEGGLNAARTEWVQKVAKLAKEHGALLIVDDIQAGCGRTGTFFSFEKMDIQPDIVTMAKSVSGFGLPLGLVLVRPEHDVMGPAEHNGTFRGNTHAFVTARVAIEKFWADDSFEKELAEKEEILTEALADLAEIVDGGKLKGRGLMRGVDVGSGELASKICGRAFEKGLIIETSGPDDEVVKVLAPLTTPKETFRKGLNIVLDAARDVTTNNTIAAE</sequence>
<dbReference type="InterPro" id="IPR015421">
    <property type="entry name" value="PyrdxlP-dep_Trfase_major"/>
</dbReference>
<evidence type="ECO:0000256" key="1">
    <source>
        <dbReference type="ARBA" id="ARBA00001933"/>
    </source>
</evidence>